<protein>
    <submittedName>
        <fullName evidence="2">Uncharacterized protein</fullName>
    </submittedName>
</protein>
<name>A0A7J8C2K6_ROUAE</name>
<evidence type="ECO:0000313" key="3">
    <source>
        <dbReference type="Proteomes" id="UP000593571"/>
    </source>
</evidence>
<reference evidence="2 3" key="1">
    <citation type="journal article" date="2020" name="Nature">
        <title>Six reference-quality genomes reveal evolution of bat adaptations.</title>
        <authorList>
            <person name="Jebb D."/>
            <person name="Huang Z."/>
            <person name="Pippel M."/>
            <person name="Hughes G.M."/>
            <person name="Lavrichenko K."/>
            <person name="Devanna P."/>
            <person name="Winkler S."/>
            <person name="Jermiin L.S."/>
            <person name="Skirmuntt E.C."/>
            <person name="Katzourakis A."/>
            <person name="Burkitt-Gray L."/>
            <person name="Ray D.A."/>
            <person name="Sullivan K.A.M."/>
            <person name="Roscito J.G."/>
            <person name="Kirilenko B.M."/>
            <person name="Davalos L.M."/>
            <person name="Corthals A.P."/>
            <person name="Power M.L."/>
            <person name="Jones G."/>
            <person name="Ransome R.D."/>
            <person name="Dechmann D.K.N."/>
            <person name="Locatelli A.G."/>
            <person name="Puechmaille S.J."/>
            <person name="Fedrigo O."/>
            <person name="Jarvis E.D."/>
            <person name="Hiller M."/>
            <person name="Vernes S.C."/>
            <person name="Myers E.W."/>
            <person name="Teeling E.C."/>
        </authorList>
    </citation>
    <scope>NUCLEOTIDE SEQUENCE [LARGE SCALE GENOMIC DNA]</scope>
    <source>
        <strain evidence="2">MRouAeg1</strain>
        <tissue evidence="2">Muscle</tissue>
    </source>
</reference>
<comment type="caution">
    <text evidence="2">The sequence shown here is derived from an EMBL/GenBank/DDBJ whole genome shotgun (WGS) entry which is preliminary data.</text>
</comment>
<proteinExistence type="predicted"/>
<gene>
    <name evidence="2" type="ORF">HJG63_009393</name>
</gene>
<sequence length="187" mass="21246">MRTRAPACSVTCWPWRALRLECRASFSGASDNSRCCPEGEEERRPRRTRLTTTRPHPTATDSPFRAFGTNRPKPSTRTERGSDAFPAPPASGAGAHTCEGHRQLVSRIFLLLPELPTPAPLQFLGWGWTEEDARYTEGYKRFHVFAKNRNERLQFIFPFTFFPKKPEPGIMLVLTGLCTQHTLLQTQ</sequence>
<feature type="region of interest" description="Disordered" evidence="1">
    <location>
        <begin position="27"/>
        <end position="97"/>
    </location>
</feature>
<organism evidence="2 3">
    <name type="scientific">Rousettus aegyptiacus</name>
    <name type="common">Egyptian fruit bat</name>
    <name type="synonym">Pteropus aegyptiacus</name>
    <dbReference type="NCBI Taxonomy" id="9407"/>
    <lineage>
        <taxon>Eukaryota</taxon>
        <taxon>Metazoa</taxon>
        <taxon>Chordata</taxon>
        <taxon>Craniata</taxon>
        <taxon>Vertebrata</taxon>
        <taxon>Euteleostomi</taxon>
        <taxon>Mammalia</taxon>
        <taxon>Eutheria</taxon>
        <taxon>Laurasiatheria</taxon>
        <taxon>Chiroptera</taxon>
        <taxon>Yinpterochiroptera</taxon>
        <taxon>Pteropodoidea</taxon>
        <taxon>Pteropodidae</taxon>
        <taxon>Rousettinae</taxon>
        <taxon>Rousettus</taxon>
    </lineage>
</organism>
<keyword evidence="3" id="KW-1185">Reference proteome</keyword>
<dbReference type="Proteomes" id="UP000593571">
    <property type="component" value="Unassembled WGS sequence"/>
</dbReference>
<dbReference type="EMBL" id="JACASE010000015">
    <property type="protein sequence ID" value="KAF6405082.1"/>
    <property type="molecule type" value="Genomic_DNA"/>
</dbReference>
<evidence type="ECO:0000313" key="2">
    <source>
        <dbReference type="EMBL" id="KAF6405082.1"/>
    </source>
</evidence>
<feature type="compositionally biased region" description="Low complexity" evidence="1">
    <location>
        <begin position="50"/>
        <end position="60"/>
    </location>
</feature>
<dbReference type="AlphaFoldDB" id="A0A7J8C2K6"/>
<accession>A0A7J8C2K6</accession>
<evidence type="ECO:0000256" key="1">
    <source>
        <dbReference type="SAM" id="MobiDB-lite"/>
    </source>
</evidence>